<protein>
    <recommendedName>
        <fullName evidence="5">PPPDE domain-containing protein</fullName>
    </recommendedName>
</protein>
<feature type="compositionally biased region" description="Basic and acidic residues" evidence="4">
    <location>
        <begin position="407"/>
        <end position="426"/>
    </location>
</feature>
<dbReference type="SMART" id="SM01179">
    <property type="entry name" value="DUF862"/>
    <property type="match status" value="1"/>
</dbReference>
<evidence type="ECO:0000256" key="2">
    <source>
        <dbReference type="ARBA" id="ARBA00022670"/>
    </source>
</evidence>
<feature type="domain" description="PPPDE" evidence="5">
    <location>
        <begin position="601"/>
        <end position="810"/>
    </location>
</feature>
<feature type="compositionally biased region" description="Polar residues" evidence="4">
    <location>
        <begin position="97"/>
        <end position="109"/>
    </location>
</feature>
<dbReference type="PANTHER" id="PTHR12378">
    <property type="entry name" value="DESUMOYLATING ISOPEPTIDASE"/>
    <property type="match status" value="1"/>
</dbReference>
<feature type="compositionally biased region" description="Polar residues" evidence="4">
    <location>
        <begin position="334"/>
        <end position="348"/>
    </location>
</feature>
<evidence type="ECO:0000313" key="6">
    <source>
        <dbReference type="EMBL" id="KAL3785269.1"/>
    </source>
</evidence>
<organism evidence="6 7">
    <name type="scientific">Cyclotella cryptica</name>
    <dbReference type="NCBI Taxonomy" id="29204"/>
    <lineage>
        <taxon>Eukaryota</taxon>
        <taxon>Sar</taxon>
        <taxon>Stramenopiles</taxon>
        <taxon>Ochrophyta</taxon>
        <taxon>Bacillariophyta</taxon>
        <taxon>Coscinodiscophyceae</taxon>
        <taxon>Thalassiosirophycidae</taxon>
        <taxon>Stephanodiscales</taxon>
        <taxon>Stephanodiscaceae</taxon>
        <taxon>Cyclotella</taxon>
    </lineage>
</organism>
<feature type="region of interest" description="Disordered" evidence="4">
    <location>
        <begin position="1"/>
        <end position="187"/>
    </location>
</feature>
<keyword evidence="7" id="KW-1185">Reference proteome</keyword>
<feature type="compositionally biased region" description="Low complexity" evidence="4">
    <location>
        <begin position="142"/>
        <end position="160"/>
    </location>
</feature>
<sequence>MEEKNNDERAAAALPTSSPPTTEEEDPVAASTQGDDDCPAREPPAEPEPTEPSTCELADIAEANAATVDGSAVTSPPSVKSERPDRRETIGDCPSIPASSVDLSQSASADTCYLGDIMSPSHSDRSSVVASPKSKSFDNRDVASPSSTATDSVSTPTSTSRPRDTMNDDAVRAVDIDPRPPRRTFTKSKSCVDGVQLMYEPVLTFPPHDEHTADGSVCRISKSWNHDTFSSTFPLDDEAWSTAGEAADSNVSAASQVDLAMGGSGSKRGSPDKSILDSCFLDEDEHSVKSATDTQGADAKGETKPYSHVSEAHEILNSFLALNPSPERVDRTDVSLTNFGTPSNSSCAQIEERVDRDTLKPSLSNGATSTSPRDPNVSMTNIKRTDNKTPLRSNSLPSNNEFSPKMSNDKKKLNERLRQRLAERNQRIRLSNSGEKSSSEKEGGRMANQARLLKRTHKRPVSCSTDLGSFPRFLDPNHSDAASDILLSYGIRSSLGVFPDTVTFDSEDGDSQPNMNRRSFRKSTSEAGISLGSGSTTVRTAIHRQIPPPHGIGILQADGVIFDDALLLRLARQARYSRLRGEMPNAAVDAAMMMNGERRFNLVKIHVYDLLQRDALVEMPYFNCNFPIGQCFQVMNNAANCLGTGAYHVGVEVNGIEYAFGANNIIGMSGVFTCTPKQSPGYEYRETLDFGNIYTTRKTWIRIPKENVLGRTICKAFGGSRDTVDGEELNMMNTSTVSTAEYTFRQIETFADGNAVIHSMAREYMGSDYDLLRKNCCTFARDVCLRLGVKEEDIPTWFHNAAKAGADAEDAITSAEQTVKNMFDCADMDGDPIDFLEGYNHGFEVIADLKKGSSKLKVVESLPVYRHASARQPLLDCEDQSEFWETLSWTY</sequence>
<dbReference type="GO" id="GO:0006508">
    <property type="term" value="P:proteolysis"/>
    <property type="evidence" value="ECO:0007669"/>
    <property type="project" value="UniProtKB-KW"/>
</dbReference>
<dbReference type="PROSITE" id="PS51858">
    <property type="entry name" value="PPPDE"/>
    <property type="match status" value="1"/>
</dbReference>
<proteinExistence type="inferred from homology"/>
<evidence type="ECO:0000256" key="1">
    <source>
        <dbReference type="ARBA" id="ARBA00008140"/>
    </source>
</evidence>
<evidence type="ECO:0000256" key="3">
    <source>
        <dbReference type="ARBA" id="ARBA00022801"/>
    </source>
</evidence>
<feature type="compositionally biased region" description="Basic and acidic residues" evidence="4">
    <location>
        <begin position="299"/>
        <end position="308"/>
    </location>
</feature>
<feature type="region of interest" description="Disordered" evidence="4">
    <location>
        <begin position="286"/>
        <end position="308"/>
    </location>
</feature>
<feature type="compositionally biased region" description="Polar residues" evidence="4">
    <location>
        <begin position="361"/>
        <end position="382"/>
    </location>
</feature>
<feature type="compositionally biased region" description="Basic and acidic residues" evidence="4">
    <location>
        <begin position="1"/>
        <end position="10"/>
    </location>
</feature>
<feature type="compositionally biased region" description="Basic and acidic residues" evidence="4">
    <location>
        <begin position="350"/>
        <end position="359"/>
    </location>
</feature>
<dbReference type="InterPro" id="IPR042266">
    <property type="entry name" value="PPPDE_sf"/>
</dbReference>
<evidence type="ECO:0000313" key="7">
    <source>
        <dbReference type="Proteomes" id="UP001516023"/>
    </source>
</evidence>
<gene>
    <name evidence="6" type="ORF">HJC23_002724</name>
</gene>
<keyword evidence="2" id="KW-0645">Protease</keyword>
<dbReference type="GO" id="GO:0008233">
    <property type="term" value="F:peptidase activity"/>
    <property type="evidence" value="ECO:0007669"/>
    <property type="project" value="UniProtKB-KW"/>
</dbReference>
<dbReference type="EMBL" id="JABMIG020000218">
    <property type="protein sequence ID" value="KAL3785269.1"/>
    <property type="molecule type" value="Genomic_DNA"/>
</dbReference>
<dbReference type="PANTHER" id="PTHR12378:SF80">
    <property type="entry name" value="IP06716P-RELATED"/>
    <property type="match status" value="1"/>
</dbReference>
<feature type="compositionally biased region" description="Polar residues" evidence="4">
    <location>
        <begin position="390"/>
        <end position="406"/>
    </location>
</feature>
<feature type="compositionally biased region" description="Basic and acidic residues" evidence="4">
    <location>
        <begin position="161"/>
        <end position="180"/>
    </location>
</feature>
<feature type="compositionally biased region" description="Basic and acidic residues" evidence="4">
    <location>
        <begin position="80"/>
        <end position="90"/>
    </location>
</feature>
<dbReference type="AlphaFoldDB" id="A0ABD3PBV5"/>
<evidence type="ECO:0000256" key="4">
    <source>
        <dbReference type="SAM" id="MobiDB-lite"/>
    </source>
</evidence>
<comment type="caution">
    <text evidence="6">The sequence shown here is derived from an EMBL/GenBank/DDBJ whole genome shotgun (WGS) entry which is preliminary data.</text>
</comment>
<feature type="region of interest" description="Disordered" evidence="4">
    <location>
        <begin position="504"/>
        <end position="529"/>
    </location>
</feature>
<reference evidence="6 7" key="1">
    <citation type="journal article" date="2020" name="G3 (Bethesda)">
        <title>Improved Reference Genome for Cyclotella cryptica CCMP332, a Model for Cell Wall Morphogenesis, Salinity Adaptation, and Lipid Production in Diatoms (Bacillariophyta).</title>
        <authorList>
            <person name="Roberts W.R."/>
            <person name="Downey K.M."/>
            <person name="Ruck E.C."/>
            <person name="Traller J.C."/>
            <person name="Alverson A.J."/>
        </authorList>
    </citation>
    <scope>NUCLEOTIDE SEQUENCE [LARGE SCALE GENOMIC DNA]</scope>
    <source>
        <strain evidence="6 7">CCMP332</strain>
    </source>
</reference>
<dbReference type="Pfam" id="PF05903">
    <property type="entry name" value="Peptidase_C97"/>
    <property type="match status" value="2"/>
</dbReference>
<dbReference type="InterPro" id="IPR008580">
    <property type="entry name" value="PPPDE_dom"/>
</dbReference>
<dbReference type="Gene3D" id="3.90.1720.30">
    <property type="entry name" value="PPPDE domains"/>
    <property type="match status" value="1"/>
</dbReference>
<evidence type="ECO:0000259" key="5">
    <source>
        <dbReference type="PROSITE" id="PS51858"/>
    </source>
</evidence>
<comment type="similarity">
    <text evidence="1">Belongs to the DeSI family.</text>
</comment>
<keyword evidence="3" id="KW-0378">Hydrolase</keyword>
<name>A0ABD3PBV5_9STRA</name>
<accession>A0ABD3PBV5</accession>
<feature type="region of interest" description="Disordered" evidence="4">
    <location>
        <begin position="332"/>
        <end position="446"/>
    </location>
</feature>
<dbReference type="Proteomes" id="UP001516023">
    <property type="component" value="Unassembled WGS sequence"/>
</dbReference>